<reference evidence="7" key="1">
    <citation type="submission" date="2017-02" db="UniProtKB">
        <authorList>
            <consortium name="WormBaseParasite"/>
        </authorList>
    </citation>
    <scope>IDENTIFICATION</scope>
</reference>
<keyword evidence="5" id="KW-0963">Cytoplasm</keyword>
<feature type="domain" description="Rab3GAP catalytic subunit conserved" evidence="6">
    <location>
        <begin position="77"/>
        <end position="192"/>
    </location>
</feature>
<dbReference type="GO" id="GO:0005096">
    <property type="term" value="F:GTPase activator activity"/>
    <property type="evidence" value="ECO:0007669"/>
    <property type="project" value="UniProtKB-KW"/>
</dbReference>
<evidence type="ECO:0000256" key="2">
    <source>
        <dbReference type="ARBA" id="ARBA00008856"/>
    </source>
</evidence>
<evidence type="ECO:0000313" key="7">
    <source>
        <dbReference type="WBParaSite" id="HPLM_0001529601-mRNA-1"/>
    </source>
</evidence>
<name>A0A0N4WUH0_HAEPC</name>
<evidence type="ECO:0000256" key="4">
    <source>
        <dbReference type="ARBA" id="ARBA00022468"/>
    </source>
</evidence>
<evidence type="ECO:0000256" key="5">
    <source>
        <dbReference type="ARBA" id="ARBA00022490"/>
    </source>
</evidence>
<protein>
    <recommendedName>
        <fullName evidence="3">Rab3 GTPase-activating protein catalytic subunit</fullName>
    </recommendedName>
</protein>
<dbReference type="Pfam" id="PF13890">
    <property type="entry name" value="Rab3-GTPase_cat"/>
    <property type="match status" value="1"/>
</dbReference>
<evidence type="ECO:0000256" key="3">
    <source>
        <dbReference type="ARBA" id="ARBA00015817"/>
    </source>
</evidence>
<dbReference type="AlphaFoldDB" id="A0A0N4WUH0"/>
<proteinExistence type="inferred from homology"/>
<evidence type="ECO:0000256" key="1">
    <source>
        <dbReference type="ARBA" id="ARBA00004496"/>
    </source>
</evidence>
<comment type="subcellular location">
    <subcellularLocation>
        <location evidence="1">Cytoplasm</location>
    </subcellularLocation>
</comment>
<sequence>LTWHFAIAFANASIDDVFGPYAFAQVWLEFVKRLRTYYDSTKDFTVIHYSMFQLRRYDLRKELSSFSIHTRRRMKYMIQDRSPMTEDMVDEYANYLSSLDDGEARVQAQLDVLRSDMQAFKAANPKCCLEDFIRWHSPKDWIEEEECLSERMQLPDNTWVRCWSEAMPIPVVNQARLFNESKIAEEILSLLENATVQQMVELIRPVLFVAAVVQMIQKGNILSISLF</sequence>
<evidence type="ECO:0000259" key="6">
    <source>
        <dbReference type="Pfam" id="PF13890"/>
    </source>
</evidence>
<comment type="similarity">
    <text evidence="2">Belongs to the Rab3-GAP catalytic subunit family.</text>
</comment>
<dbReference type="InterPro" id="IPR026147">
    <property type="entry name" value="Rab3GAP1_conserved"/>
</dbReference>
<accession>A0A0N4WUH0</accession>
<dbReference type="WBParaSite" id="HPLM_0001529601-mRNA-1">
    <property type="protein sequence ID" value="HPLM_0001529601-mRNA-1"/>
    <property type="gene ID" value="HPLM_0001529601"/>
</dbReference>
<keyword evidence="4" id="KW-0343">GTPase activation</keyword>
<dbReference type="InterPro" id="IPR045700">
    <property type="entry name" value="Rab3GAP1"/>
</dbReference>
<dbReference type="PANTHER" id="PTHR21422:SF9">
    <property type="entry name" value="RAB3 GTPASE-ACTIVATING PROTEIN CATALYTIC SUBUNIT"/>
    <property type="match status" value="1"/>
</dbReference>
<organism evidence="7">
    <name type="scientific">Haemonchus placei</name>
    <name type="common">Barber's pole worm</name>
    <dbReference type="NCBI Taxonomy" id="6290"/>
    <lineage>
        <taxon>Eukaryota</taxon>
        <taxon>Metazoa</taxon>
        <taxon>Ecdysozoa</taxon>
        <taxon>Nematoda</taxon>
        <taxon>Chromadorea</taxon>
        <taxon>Rhabditida</taxon>
        <taxon>Rhabditina</taxon>
        <taxon>Rhabditomorpha</taxon>
        <taxon>Strongyloidea</taxon>
        <taxon>Trichostrongylidae</taxon>
        <taxon>Haemonchus</taxon>
    </lineage>
</organism>
<dbReference type="PANTHER" id="PTHR21422">
    <property type="entry name" value="RAB3 GTPASE-ACTIVATING PROTEIN CATALYTIC SUBUNIT"/>
    <property type="match status" value="1"/>
</dbReference>
<dbReference type="GO" id="GO:0005737">
    <property type="term" value="C:cytoplasm"/>
    <property type="evidence" value="ECO:0007669"/>
    <property type="project" value="UniProtKB-SubCell"/>
</dbReference>